<proteinExistence type="predicted"/>
<name>A0A0F9RNK1_9ZZZZ</name>
<dbReference type="EMBL" id="LAZR01000851">
    <property type="protein sequence ID" value="KKN56274.1"/>
    <property type="molecule type" value="Genomic_DNA"/>
</dbReference>
<sequence>MKQVKIEYLKCKKRMPNRPPDEIDFGLGFRAALKWMLSTYSVDINEAYDHFPYIETELEDETKKT</sequence>
<gene>
    <name evidence="1" type="ORF">LCGC14_0574190</name>
</gene>
<protein>
    <submittedName>
        <fullName evidence="1">Uncharacterized protein</fullName>
    </submittedName>
</protein>
<accession>A0A0F9RNK1</accession>
<comment type="caution">
    <text evidence="1">The sequence shown here is derived from an EMBL/GenBank/DDBJ whole genome shotgun (WGS) entry which is preliminary data.</text>
</comment>
<dbReference type="AlphaFoldDB" id="A0A0F9RNK1"/>
<organism evidence="1">
    <name type="scientific">marine sediment metagenome</name>
    <dbReference type="NCBI Taxonomy" id="412755"/>
    <lineage>
        <taxon>unclassified sequences</taxon>
        <taxon>metagenomes</taxon>
        <taxon>ecological metagenomes</taxon>
    </lineage>
</organism>
<evidence type="ECO:0000313" key="1">
    <source>
        <dbReference type="EMBL" id="KKN56274.1"/>
    </source>
</evidence>
<reference evidence="1" key="1">
    <citation type="journal article" date="2015" name="Nature">
        <title>Complex archaea that bridge the gap between prokaryotes and eukaryotes.</title>
        <authorList>
            <person name="Spang A."/>
            <person name="Saw J.H."/>
            <person name="Jorgensen S.L."/>
            <person name="Zaremba-Niedzwiedzka K."/>
            <person name="Martijn J."/>
            <person name="Lind A.E."/>
            <person name="van Eijk R."/>
            <person name="Schleper C."/>
            <person name="Guy L."/>
            <person name="Ettema T.J."/>
        </authorList>
    </citation>
    <scope>NUCLEOTIDE SEQUENCE</scope>
</reference>